<evidence type="ECO:0000259" key="6">
    <source>
        <dbReference type="PROSITE" id="PS50066"/>
    </source>
</evidence>
<dbReference type="GO" id="GO:0046983">
    <property type="term" value="F:protein dimerization activity"/>
    <property type="evidence" value="ECO:0007669"/>
    <property type="project" value="InterPro"/>
</dbReference>
<evidence type="ECO:0000256" key="1">
    <source>
        <dbReference type="ARBA" id="ARBA00004123"/>
    </source>
</evidence>
<keyword evidence="4" id="KW-0804">Transcription</keyword>
<dbReference type="PROSITE" id="PS50066">
    <property type="entry name" value="MADS_BOX_2"/>
    <property type="match status" value="1"/>
</dbReference>
<evidence type="ECO:0000313" key="8">
    <source>
        <dbReference type="Proteomes" id="UP000289738"/>
    </source>
</evidence>
<evidence type="ECO:0000256" key="4">
    <source>
        <dbReference type="ARBA" id="ARBA00023163"/>
    </source>
</evidence>
<dbReference type="InterPro" id="IPR002100">
    <property type="entry name" value="TF_MADSbox"/>
</dbReference>
<dbReference type="GO" id="GO:0005634">
    <property type="term" value="C:nucleus"/>
    <property type="evidence" value="ECO:0007669"/>
    <property type="project" value="UniProtKB-SubCell"/>
</dbReference>
<dbReference type="SMART" id="SM00432">
    <property type="entry name" value="MADS"/>
    <property type="match status" value="1"/>
</dbReference>
<comment type="subcellular location">
    <subcellularLocation>
        <location evidence="1">Nucleus</location>
    </subcellularLocation>
</comment>
<evidence type="ECO:0000256" key="2">
    <source>
        <dbReference type="ARBA" id="ARBA00023015"/>
    </source>
</evidence>
<dbReference type="Gene3D" id="3.40.1810.10">
    <property type="entry name" value="Transcription factor, MADS-box"/>
    <property type="match status" value="1"/>
</dbReference>
<proteinExistence type="predicted"/>
<comment type="caution">
    <text evidence="7">The sequence shown here is derived from an EMBL/GenBank/DDBJ whole genome shotgun (WGS) entry which is preliminary data.</text>
</comment>
<evidence type="ECO:0000256" key="3">
    <source>
        <dbReference type="ARBA" id="ARBA00023125"/>
    </source>
</evidence>
<dbReference type="InterPro" id="IPR050142">
    <property type="entry name" value="MADS-box/MEF2_TF"/>
</dbReference>
<dbReference type="GO" id="GO:0003677">
    <property type="term" value="F:DNA binding"/>
    <property type="evidence" value="ECO:0007669"/>
    <property type="project" value="UniProtKB-KW"/>
</dbReference>
<accession>A0A444WNJ1</accession>
<dbReference type="AlphaFoldDB" id="A0A444WNJ1"/>
<organism evidence="7 8">
    <name type="scientific">Arachis hypogaea</name>
    <name type="common">Peanut</name>
    <dbReference type="NCBI Taxonomy" id="3818"/>
    <lineage>
        <taxon>Eukaryota</taxon>
        <taxon>Viridiplantae</taxon>
        <taxon>Streptophyta</taxon>
        <taxon>Embryophyta</taxon>
        <taxon>Tracheophyta</taxon>
        <taxon>Spermatophyta</taxon>
        <taxon>Magnoliopsida</taxon>
        <taxon>eudicotyledons</taxon>
        <taxon>Gunneridae</taxon>
        <taxon>Pentapetalae</taxon>
        <taxon>rosids</taxon>
        <taxon>fabids</taxon>
        <taxon>Fabales</taxon>
        <taxon>Fabaceae</taxon>
        <taxon>Papilionoideae</taxon>
        <taxon>50 kb inversion clade</taxon>
        <taxon>dalbergioids sensu lato</taxon>
        <taxon>Dalbergieae</taxon>
        <taxon>Pterocarpus clade</taxon>
        <taxon>Arachis</taxon>
    </lineage>
</organism>
<name>A0A444WNJ1_ARAHY</name>
<gene>
    <name evidence="7" type="ORF">Ahy_Scaffold7g108281</name>
</gene>
<dbReference type="EMBL" id="SDMP01000027">
    <property type="protein sequence ID" value="RYQ79084.1"/>
    <property type="molecule type" value="Genomic_DNA"/>
</dbReference>
<sequence>MKMMFTLRSSCSEYENNTIPRVPIKKIENVRNRQITFSKRRNGLVKKGYELSVLCDVDVALITFSPSDRLPLFSSSTTFNYPVTLKNFIINIQLVV</sequence>
<dbReference type="Pfam" id="PF00319">
    <property type="entry name" value="SRF-TF"/>
    <property type="match status" value="1"/>
</dbReference>
<dbReference type="InterPro" id="IPR036879">
    <property type="entry name" value="TF_MADSbox_sf"/>
</dbReference>
<reference evidence="7 8" key="1">
    <citation type="submission" date="2019-01" db="EMBL/GenBank/DDBJ databases">
        <title>Sequencing of cultivated peanut Arachis hypogaea provides insights into genome evolution and oil improvement.</title>
        <authorList>
            <person name="Chen X."/>
        </authorList>
    </citation>
    <scope>NUCLEOTIDE SEQUENCE [LARGE SCALE GENOMIC DNA]</scope>
    <source>
        <strain evidence="8">cv. Fuhuasheng</strain>
        <tissue evidence="7">Leaves</tissue>
    </source>
</reference>
<evidence type="ECO:0000313" key="7">
    <source>
        <dbReference type="EMBL" id="RYQ79084.1"/>
    </source>
</evidence>
<dbReference type="STRING" id="3818.A0A444WNJ1"/>
<keyword evidence="5" id="KW-0539">Nucleus</keyword>
<dbReference type="Proteomes" id="UP000289738">
    <property type="component" value="Unassembled WGS sequence"/>
</dbReference>
<dbReference type="PRINTS" id="PR00404">
    <property type="entry name" value="MADSDOMAIN"/>
</dbReference>
<evidence type="ECO:0000256" key="5">
    <source>
        <dbReference type="ARBA" id="ARBA00023242"/>
    </source>
</evidence>
<dbReference type="PANTHER" id="PTHR48019">
    <property type="entry name" value="SERUM RESPONSE FACTOR HOMOLOG"/>
    <property type="match status" value="1"/>
</dbReference>
<keyword evidence="3" id="KW-0238">DNA-binding</keyword>
<keyword evidence="8" id="KW-1185">Reference proteome</keyword>
<keyword evidence="2" id="KW-0805">Transcription regulation</keyword>
<feature type="domain" description="MADS-box" evidence="6">
    <location>
        <begin position="21"/>
        <end position="77"/>
    </location>
</feature>
<protein>
    <recommendedName>
        <fullName evidence="6">MADS-box domain-containing protein</fullName>
    </recommendedName>
</protein>
<dbReference type="SUPFAM" id="SSF55455">
    <property type="entry name" value="SRF-like"/>
    <property type="match status" value="1"/>
</dbReference>